<dbReference type="AlphaFoldDB" id="A0A4Z2IHN2"/>
<evidence type="ECO:0000256" key="1">
    <source>
        <dbReference type="SAM" id="Phobius"/>
    </source>
</evidence>
<name>A0A4Z2IHN2_9TELE</name>
<protein>
    <submittedName>
        <fullName evidence="2">Uncharacterized protein</fullName>
    </submittedName>
</protein>
<keyword evidence="3" id="KW-1185">Reference proteome</keyword>
<evidence type="ECO:0000313" key="2">
    <source>
        <dbReference type="EMBL" id="TNN77348.1"/>
    </source>
</evidence>
<dbReference type="EMBL" id="SRLO01000084">
    <property type="protein sequence ID" value="TNN77348.1"/>
    <property type="molecule type" value="Genomic_DNA"/>
</dbReference>
<reference evidence="2 3" key="1">
    <citation type="submission" date="2019-03" db="EMBL/GenBank/DDBJ databases">
        <title>First draft genome of Liparis tanakae, snailfish: a comprehensive survey of snailfish specific genes.</title>
        <authorList>
            <person name="Kim W."/>
            <person name="Song I."/>
            <person name="Jeong J.-H."/>
            <person name="Kim D."/>
            <person name="Kim S."/>
            <person name="Ryu S."/>
            <person name="Song J.Y."/>
            <person name="Lee S.K."/>
        </authorList>
    </citation>
    <scope>NUCLEOTIDE SEQUENCE [LARGE SCALE GENOMIC DNA]</scope>
    <source>
        <tissue evidence="2">Muscle</tissue>
    </source>
</reference>
<keyword evidence="1" id="KW-0812">Transmembrane</keyword>
<sequence length="72" mass="7883">MLGPTMLEAIMLGATMLVATMLGATMLRATMPIRPNFNFSDPFPSVTASRRTYVLNTKPCLRGRDTEYDAGV</sequence>
<keyword evidence="1" id="KW-1133">Transmembrane helix</keyword>
<feature type="transmembrane region" description="Helical" evidence="1">
    <location>
        <begin position="6"/>
        <end position="27"/>
    </location>
</feature>
<evidence type="ECO:0000313" key="3">
    <source>
        <dbReference type="Proteomes" id="UP000314294"/>
    </source>
</evidence>
<gene>
    <name evidence="2" type="ORF">EYF80_012462</name>
</gene>
<dbReference type="Proteomes" id="UP000314294">
    <property type="component" value="Unassembled WGS sequence"/>
</dbReference>
<keyword evidence="1" id="KW-0472">Membrane</keyword>
<proteinExistence type="predicted"/>
<accession>A0A4Z2IHN2</accession>
<organism evidence="2 3">
    <name type="scientific">Liparis tanakae</name>
    <name type="common">Tanaka's snailfish</name>
    <dbReference type="NCBI Taxonomy" id="230148"/>
    <lineage>
        <taxon>Eukaryota</taxon>
        <taxon>Metazoa</taxon>
        <taxon>Chordata</taxon>
        <taxon>Craniata</taxon>
        <taxon>Vertebrata</taxon>
        <taxon>Euteleostomi</taxon>
        <taxon>Actinopterygii</taxon>
        <taxon>Neopterygii</taxon>
        <taxon>Teleostei</taxon>
        <taxon>Neoteleostei</taxon>
        <taxon>Acanthomorphata</taxon>
        <taxon>Eupercaria</taxon>
        <taxon>Perciformes</taxon>
        <taxon>Cottioidei</taxon>
        <taxon>Cottales</taxon>
        <taxon>Liparidae</taxon>
        <taxon>Liparis</taxon>
    </lineage>
</organism>
<comment type="caution">
    <text evidence="2">The sequence shown here is derived from an EMBL/GenBank/DDBJ whole genome shotgun (WGS) entry which is preliminary data.</text>
</comment>